<dbReference type="Proteomes" id="UP000076809">
    <property type="component" value="Chromosome"/>
</dbReference>
<reference evidence="1 2" key="1">
    <citation type="journal article" date="2016" name="J. Clin. Microbiol.">
        <title>Detection and Whole-Genome Sequencing of Carbapenemase-Producing Aeromonas hydrophila Isolates from Routine Perirectal Surveillance Culture.</title>
        <authorList>
            <person name="Hughes H.Y."/>
            <person name="Conlan S.P."/>
            <person name="Lau A.F."/>
            <person name="Dekker J.P."/>
            <person name="Michelin A.V."/>
            <person name="Youn J.H."/>
            <person name="Henderson D.K."/>
            <person name="Frank K.M."/>
            <person name="Segre J.A."/>
            <person name="Palmore T.N."/>
        </authorList>
    </citation>
    <scope>NUCLEOTIDE SEQUENCE [LARGE SCALE GENOMIC DNA]</scope>
    <source>
        <strain evidence="1 2">AVNIH1</strain>
    </source>
</reference>
<dbReference type="AlphaFoldDB" id="A0AAC9FLE6"/>
<sequence>MTTLVFCLEEPSARAMLEGVVPRLFPDVPCHYMVFEGKQDLHKRLVMRLRHWQGDALFVVMRDQDSGNCIEIKGQLAALCEQAGRPNALVRIACCELESFYLGDLAAVEQGLQIAGLARQQGNQKFRDPDRLVNAAEELKKITKNNYQKLSGSRSIAPYLRLDEGHRSTSFKALLTGLQRIMHGG</sequence>
<evidence type="ECO:0008006" key="3">
    <source>
        <dbReference type="Google" id="ProtNLM"/>
    </source>
</evidence>
<protein>
    <recommendedName>
        <fullName evidence="3">DUF4276 family protein</fullName>
    </recommendedName>
</protein>
<dbReference type="Pfam" id="PF14103">
    <property type="entry name" value="DUF4276"/>
    <property type="match status" value="1"/>
</dbReference>
<evidence type="ECO:0000313" key="2">
    <source>
        <dbReference type="Proteomes" id="UP000076809"/>
    </source>
</evidence>
<dbReference type="EMBL" id="CP014774">
    <property type="protein sequence ID" value="ANB52582.1"/>
    <property type="molecule type" value="Genomic_DNA"/>
</dbReference>
<evidence type="ECO:0000313" key="1">
    <source>
        <dbReference type="EMBL" id="ANB52582.1"/>
    </source>
</evidence>
<proteinExistence type="predicted"/>
<gene>
    <name evidence="1" type="ORF">WM43_07825</name>
</gene>
<organism evidence="1 2">
    <name type="scientific">Aeromonas veronii</name>
    <dbReference type="NCBI Taxonomy" id="654"/>
    <lineage>
        <taxon>Bacteria</taxon>
        <taxon>Pseudomonadati</taxon>
        <taxon>Pseudomonadota</taxon>
        <taxon>Gammaproteobacteria</taxon>
        <taxon>Aeromonadales</taxon>
        <taxon>Aeromonadaceae</taxon>
        <taxon>Aeromonas</taxon>
    </lineage>
</organism>
<accession>A0AAC9FLE6</accession>
<dbReference type="RefSeq" id="WP_064338618.1">
    <property type="nucleotide sequence ID" value="NZ_CP014774.1"/>
</dbReference>
<name>A0AAC9FLE6_AERVE</name>
<dbReference type="InterPro" id="IPR025455">
    <property type="entry name" value="DUF4276"/>
</dbReference>